<dbReference type="PANTHER" id="PTHR43673:SF2">
    <property type="entry name" value="NITROREDUCTASE"/>
    <property type="match status" value="1"/>
</dbReference>
<dbReference type="STRING" id="1715691.TA5113_01324"/>
<evidence type="ECO:0000313" key="8">
    <source>
        <dbReference type="Proteomes" id="UP000051184"/>
    </source>
</evidence>
<evidence type="ECO:0000259" key="6">
    <source>
        <dbReference type="Pfam" id="PF00881"/>
    </source>
</evidence>
<dbReference type="GO" id="GO:0016491">
    <property type="term" value="F:oxidoreductase activity"/>
    <property type="evidence" value="ECO:0007669"/>
    <property type="project" value="UniProtKB-KW"/>
</dbReference>
<dbReference type="InterPro" id="IPR000415">
    <property type="entry name" value="Nitroreductase-like"/>
</dbReference>
<evidence type="ECO:0000256" key="5">
    <source>
        <dbReference type="ARBA" id="ARBA00023002"/>
    </source>
</evidence>
<keyword evidence="3" id="KW-0285">Flavoprotein</keyword>
<dbReference type="Gene3D" id="3.40.109.10">
    <property type="entry name" value="NADH Oxidase"/>
    <property type="match status" value="1"/>
</dbReference>
<comment type="cofactor">
    <cofactor evidence="1">
        <name>FMN</name>
        <dbReference type="ChEBI" id="CHEBI:58210"/>
    </cofactor>
</comment>
<keyword evidence="8" id="KW-1185">Reference proteome</keyword>
<dbReference type="RefSeq" id="WP_306338070.1">
    <property type="nucleotide sequence ID" value="NZ_CYTO01000009.1"/>
</dbReference>
<sequence>MNARCSVRAFRKAPVERSQMEAICQAARKAPSGANLQPGKFHVLTGDALAGLCASLQAAIAENRPFDSEYSYFPDPIPAELKARQRSAGFALYEALGIEKRDVAGRRAQFAKNYDFFDAPVGVVVTIQKDMGKGCFMDMGMAIMSFLLAAEDEGLGATGIGALANYASVAHAHLGLAEDEMVVCGIAVGHPDLDAPVNNFRTERAALEEFTSFRGFPDESSEDSTE</sequence>
<protein>
    <submittedName>
        <fullName evidence="7">Nitroreductase A</fullName>
    </submittedName>
</protein>
<dbReference type="Pfam" id="PF00881">
    <property type="entry name" value="Nitroreductase"/>
    <property type="match status" value="1"/>
</dbReference>
<proteinExistence type="inferred from homology"/>
<comment type="similarity">
    <text evidence="2">Belongs to the nitroreductase family.</text>
</comment>
<dbReference type="SUPFAM" id="SSF55469">
    <property type="entry name" value="FMN-dependent nitroreductase-like"/>
    <property type="match status" value="1"/>
</dbReference>
<dbReference type="AlphaFoldDB" id="A0A0P1ISV3"/>
<organism evidence="7 8">
    <name type="scientific">Cognatishimia activa</name>
    <dbReference type="NCBI Taxonomy" id="1715691"/>
    <lineage>
        <taxon>Bacteria</taxon>
        <taxon>Pseudomonadati</taxon>
        <taxon>Pseudomonadota</taxon>
        <taxon>Alphaproteobacteria</taxon>
        <taxon>Rhodobacterales</taxon>
        <taxon>Paracoccaceae</taxon>
        <taxon>Cognatishimia</taxon>
    </lineage>
</organism>
<dbReference type="PANTHER" id="PTHR43673">
    <property type="entry name" value="NAD(P)H NITROREDUCTASE YDGI-RELATED"/>
    <property type="match status" value="1"/>
</dbReference>
<evidence type="ECO:0000256" key="3">
    <source>
        <dbReference type="ARBA" id="ARBA00022630"/>
    </source>
</evidence>
<dbReference type="Proteomes" id="UP000051184">
    <property type="component" value="Unassembled WGS sequence"/>
</dbReference>
<keyword evidence="4" id="KW-0288">FMN</keyword>
<evidence type="ECO:0000313" key="7">
    <source>
        <dbReference type="EMBL" id="CUK26679.1"/>
    </source>
</evidence>
<dbReference type="EMBL" id="CYUE01000020">
    <property type="protein sequence ID" value="CUK26679.1"/>
    <property type="molecule type" value="Genomic_DNA"/>
</dbReference>
<dbReference type="CDD" id="cd02136">
    <property type="entry name" value="PnbA_NfnB-like"/>
    <property type="match status" value="1"/>
</dbReference>
<evidence type="ECO:0000256" key="4">
    <source>
        <dbReference type="ARBA" id="ARBA00022643"/>
    </source>
</evidence>
<evidence type="ECO:0000256" key="2">
    <source>
        <dbReference type="ARBA" id="ARBA00007118"/>
    </source>
</evidence>
<feature type="domain" description="Nitroreductase" evidence="6">
    <location>
        <begin position="3"/>
        <end position="190"/>
    </location>
</feature>
<accession>A0A0P1ISV3</accession>
<keyword evidence="5" id="KW-0560">Oxidoreductase</keyword>
<name>A0A0P1ISV3_9RHOB</name>
<evidence type="ECO:0000256" key="1">
    <source>
        <dbReference type="ARBA" id="ARBA00001917"/>
    </source>
</evidence>
<gene>
    <name evidence="7" type="ORF">TA5114_02495</name>
</gene>
<dbReference type="InterPro" id="IPR029479">
    <property type="entry name" value="Nitroreductase"/>
</dbReference>
<reference evidence="8" key="1">
    <citation type="submission" date="2015-09" db="EMBL/GenBank/DDBJ databases">
        <authorList>
            <person name="Rodrigo-Torres Lidia"/>
            <person name="Arahal R.David."/>
        </authorList>
    </citation>
    <scope>NUCLEOTIDE SEQUENCE [LARGE SCALE GENOMIC DNA]</scope>
    <source>
        <strain evidence="8">CECT 5114</strain>
    </source>
</reference>